<reference evidence="2 3" key="1">
    <citation type="journal article" date="2021" name="bioRxiv">
        <title>Chromosome-scale and haplotype-resolved genome assembly of a tetraploid potato cultivar.</title>
        <authorList>
            <person name="Sun H."/>
            <person name="Jiao W.-B."/>
            <person name="Krause K."/>
            <person name="Campoy J.A."/>
            <person name="Goel M."/>
            <person name="Folz-Donahue K."/>
            <person name="Kukat C."/>
            <person name="Huettel B."/>
            <person name="Schneeberger K."/>
        </authorList>
    </citation>
    <scope>NUCLEOTIDE SEQUENCE [LARGE SCALE GENOMIC DNA]</scope>
    <source>
        <strain evidence="2">SolTubOtavaFocal</strain>
        <tissue evidence="2">Leaves</tissue>
    </source>
</reference>
<keyword evidence="3" id="KW-1185">Reference proteome</keyword>
<evidence type="ECO:0008006" key="4">
    <source>
        <dbReference type="Google" id="ProtNLM"/>
    </source>
</evidence>
<evidence type="ECO:0000256" key="1">
    <source>
        <dbReference type="SAM" id="MobiDB-lite"/>
    </source>
</evidence>
<comment type="caution">
    <text evidence="2">The sequence shown here is derived from an EMBL/GenBank/DDBJ whole genome shotgun (WGS) entry which is preliminary data.</text>
</comment>
<protein>
    <recommendedName>
        <fullName evidence="4">DUF4283 domain-containing protein</fullName>
    </recommendedName>
</protein>
<dbReference type="PANTHER" id="PTHR31286:SF79">
    <property type="entry name" value="N-6 ADENINE-SPECIFIC DNA METHYLASE"/>
    <property type="match status" value="1"/>
</dbReference>
<accession>A0ABQ7UFT3</accession>
<dbReference type="Proteomes" id="UP000826656">
    <property type="component" value="Unassembled WGS sequence"/>
</dbReference>
<dbReference type="InterPro" id="IPR040256">
    <property type="entry name" value="At4g02000-like"/>
</dbReference>
<organism evidence="2 3">
    <name type="scientific">Solanum tuberosum</name>
    <name type="common">Potato</name>
    <dbReference type="NCBI Taxonomy" id="4113"/>
    <lineage>
        <taxon>Eukaryota</taxon>
        <taxon>Viridiplantae</taxon>
        <taxon>Streptophyta</taxon>
        <taxon>Embryophyta</taxon>
        <taxon>Tracheophyta</taxon>
        <taxon>Spermatophyta</taxon>
        <taxon>Magnoliopsida</taxon>
        <taxon>eudicotyledons</taxon>
        <taxon>Gunneridae</taxon>
        <taxon>Pentapetalae</taxon>
        <taxon>asterids</taxon>
        <taxon>lamiids</taxon>
        <taxon>Solanales</taxon>
        <taxon>Solanaceae</taxon>
        <taxon>Solanoideae</taxon>
        <taxon>Solaneae</taxon>
        <taxon>Solanum</taxon>
    </lineage>
</organism>
<dbReference type="EMBL" id="JAIVGD010000019">
    <property type="protein sequence ID" value="KAH0748481.1"/>
    <property type="molecule type" value="Genomic_DNA"/>
</dbReference>
<gene>
    <name evidence="2" type="ORF">KY290_027713</name>
</gene>
<dbReference type="PANTHER" id="PTHR31286">
    <property type="entry name" value="GLYCINE-RICH CELL WALL STRUCTURAL PROTEIN 1.8-LIKE"/>
    <property type="match status" value="1"/>
</dbReference>
<evidence type="ECO:0000313" key="3">
    <source>
        <dbReference type="Proteomes" id="UP000826656"/>
    </source>
</evidence>
<sequence length="297" mass="33863">MIGAAVGQSAVMGGRQPIPLTSDPNNLPTVHNLLSEEKMKSNKGNYASLLKPLHMNSLNNDKAQNGVPSVTWTEDEVKRMNALENLQYAVIGKFSFGWPQLEELRKMIRAQCHIKGDFQIDFVNMMAITSLMRPLIYEEKFIVTEETTQAMAWISFPDLWPTFFGKVSLFSLATTIGKPIHLDNATINKTRPSCARVKVQVDLLGELPNLVELEVVDPITNTSRVEKIREVYDILPKYCKKCRLHGHNEEECKILHPELKKKEPTEDEKGNDNEVFKQQHQRVQGKVYKKWIPTTFS</sequence>
<evidence type="ECO:0000313" key="2">
    <source>
        <dbReference type="EMBL" id="KAH0748481.1"/>
    </source>
</evidence>
<feature type="region of interest" description="Disordered" evidence="1">
    <location>
        <begin position="262"/>
        <end position="284"/>
    </location>
</feature>
<feature type="compositionally biased region" description="Basic and acidic residues" evidence="1">
    <location>
        <begin position="262"/>
        <end position="277"/>
    </location>
</feature>
<name>A0ABQ7UFT3_SOLTU</name>
<proteinExistence type="predicted"/>